<sequence length="211" mass="24216">MASASQPSNPVVEPQLNVSVPQSFVIVHAGISSNRVPFTISKELITKHSLFFKDTIIDRGARCLTLDDVESSTFGHFVHWLHTEEIGFENSGGHTLSLIQKAKLLIFAYKYTDRIFISQMHEQIMDHNLPEDKLCCRPLAEFQNWAYDKNNFGLMANVIIQSLVIRKTIAHINRENMYSIIENMPPPMAAEYAEHLTREMLDRKHFEAEEE</sequence>
<evidence type="ECO:0008006" key="3">
    <source>
        <dbReference type="Google" id="ProtNLM"/>
    </source>
</evidence>
<proteinExistence type="predicted"/>
<accession>A0A2J6SDX0</accession>
<organism evidence="1 2">
    <name type="scientific">Hyaloscypha variabilis (strain UAMH 11265 / GT02V1 / F)</name>
    <name type="common">Meliniomyces variabilis</name>
    <dbReference type="NCBI Taxonomy" id="1149755"/>
    <lineage>
        <taxon>Eukaryota</taxon>
        <taxon>Fungi</taxon>
        <taxon>Dikarya</taxon>
        <taxon>Ascomycota</taxon>
        <taxon>Pezizomycotina</taxon>
        <taxon>Leotiomycetes</taxon>
        <taxon>Helotiales</taxon>
        <taxon>Hyaloscyphaceae</taxon>
        <taxon>Hyaloscypha</taxon>
        <taxon>Hyaloscypha variabilis</taxon>
    </lineage>
</organism>
<dbReference type="EMBL" id="KZ613937">
    <property type="protein sequence ID" value="PMD48964.1"/>
    <property type="molecule type" value="Genomic_DNA"/>
</dbReference>
<evidence type="ECO:0000313" key="1">
    <source>
        <dbReference type="EMBL" id="PMD48964.1"/>
    </source>
</evidence>
<dbReference type="OrthoDB" id="194443at2759"/>
<gene>
    <name evidence="1" type="ORF">L207DRAFT_575607</name>
</gene>
<keyword evidence="2" id="KW-1185">Reference proteome</keyword>
<dbReference type="AlphaFoldDB" id="A0A2J6SDX0"/>
<reference evidence="1 2" key="1">
    <citation type="submission" date="2016-04" db="EMBL/GenBank/DDBJ databases">
        <title>A degradative enzymes factory behind the ericoid mycorrhizal symbiosis.</title>
        <authorList>
            <consortium name="DOE Joint Genome Institute"/>
            <person name="Martino E."/>
            <person name="Morin E."/>
            <person name="Grelet G."/>
            <person name="Kuo A."/>
            <person name="Kohler A."/>
            <person name="Daghino S."/>
            <person name="Barry K."/>
            <person name="Choi C."/>
            <person name="Cichocki N."/>
            <person name="Clum A."/>
            <person name="Copeland A."/>
            <person name="Hainaut M."/>
            <person name="Haridas S."/>
            <person name="Labutti K."/>
            <person name="Lindquist E."/>
            <person name="Lipzen A."/>
            <person name="Khouja H.-R."/>
            <person name="Murat C."/>
            <person name="Ohm R."/>
            <person name="Olson A."/>
            <person name="Spatafora J."/>
            <person name="Veneault-Fourrey C."/>
            <person name="Henrissat B."/>
            <person name="Grigoriev I."/>
            <person name="Martin F."/>
            <person name="Perotto S."/>
        </authorList>
    </citation>
    <scope>NUCLEOTIDE SEQUENCE [LARGE SCALE GENOMIC DNA]</scope>
    <source>
        <strain evidence="1 2">F</strain>
    </source>
</reference>
<protein>
    <recommendedName>
        <fullName evidence="3">BTB domain-containing protein</fullName>
    </recommendedName>
</protein>
<evidence type="ECO:0000313" key="2">
    <source>
        <dbReference type="Proteomes" id="UP000235786"/>
    </source>
</evidence>
<name>A0A2J6SDX0_HYAVF</name>
<dbReference type="Proteomes" id="UP000235786">
    <property type="component" value="Unassembled WGS sequence"/>
</dbReference>